<evidence type="ECO:0000259" key="10">
    <source>
        <dbReference type="Pfam" id="PF02879"/>
    </source>
</evidence>
<comment type="caution">
    <text evidence="12">The sequence shown here is derived from an EMBL/GenBank/DDBJ whole genome shotgun (WGS) entry which is preliminary data.</text>
</comment>
<dbReference type="InterPro" id="IPR016055">
    <property type="entry name" value="A-D-PHexomutase_a/b/a-I/II/III"/>
</dbReference>
<dbReference type="OrthoDB" id="9806956at2"/>
<dbReference type="GO" id="GO:0006166">
    <property type="term" value="P:purine ribonucleoside salvage"/>
    <property type="evidence" value="ECO:0007669"/>
    <property type="project" value="TreeGrafter"/>
</dbReference>
<dbReference type="PROSITE" id="PS00710">
    <property type="entry name" value="PGM_PMM"/>
    <property type="match status" value="1"/>
</dbReference>
<dbReference type="InterPro" id="IPR005843">
    <property type="entry name" value="A-D-PHexomutase_C"/>
</dbReference>
<dbReference type="RefSeq" id="WP_103130329.1">
    <property type="nucleotide sequence ID" value="NZ_BFAG01000011.1"/>
</dbReference>
<dbReference type="Pfam" id="PF00408">
    <property type="entry name" value="PGM_PMM_IV"/>
    <property type="match status" value="1"/>
</dbReference>
<dbReference type="Pfam" id="PF02880">
    <property type="entry name" value="PGM_PMM_III"/>
    <property type="match status" value="1"/>
</dbReference>
<dbReference type="AlphaFoldDB" id="A0A2I9CY06"/>
<feature type="domain" description="Alpha-D-phosphohexomutase alpha/beta/alpha" evidence="10">
    <location>
        <begin position="208"/>
        <end position="315"/>
    </location>
</feature>
<proteinExistence type="inferred from homology"/>
<evidence type="ECO:0000256" key="1">
    <source>
        <dbReference type="ARBA" id="ARBA00001946"/>
    </source>
</evidence>
<dbReference type="Pfam" id="PF02878">
    <property type="entry name" value="PGM_PMM_I"/>
    <property type="match status" value="1"/>
</dbReference>
<protein>
    <submittedName>
        <fullName evidence="12">Phosphoglucomutase</fullName>
    </submittedName>
</protein>
<dbReference type="PANTHER" id="PTHR45745:SF1">
    <property type="entry name" value="PHOSPHOGLUCOMUTASE 2B-RELATED"/>
    <property type="match status" value="1"/>
</dbReference>
<dbReference type="Gene3D" id="3.40.120.10">
    <property type="entry name" value="Alpha-D-Glucose-1,6-Bisphosphate, subunit A, domain 3"/>
    <property type="match status" value="3"/>
</dbReference>
<evidence type="ECO:0000256" key="3">
    <source>
        <dbReference type="ARBA" id="ARBA00022553"/>
    </source>
</evidence>
<organism evidence="12 13">
    <name type="scientific">Deinococcus aerius</name>
    <dbReference type="NCBI Taxonomy" id="200253"/>
    <lineage>
        <taxon>Bacteria</taxon>
        <taxon>Thermotogati</taxon>
        <taxon>Deinococcota</taxon>
        <taxon>Deinococci</taxon>
        <taxon>Deinococcales</taxon>
        <taxon>Deinococcaceae</taxon>
        <taxon>Deinococcus</taxon>
    </lineage>
</organism>
<dbReference type="InterPro" id="IPR036900">
    <property type="entry name" value="A-D-PHexomutase_C_sf"/>
</dbReference>
<feature type="domain" description="Alpha-D-phosphohexomutase alpha/beta/alpha" evidence="11">
    <location>
        <begin position="318"/>
        <end position="438"/>
    </location>
</feature>
<evidence type="ECO:0000259" key="8">
    <source>
        <dbReference type="Pfam" id="PF00408"/>
    </source>
</evidence>
<comment type="cofactor">
    <cofactor evidence="1">
        <name>Mg(2+)</name>
        <dbReference type="ChEBI" id="CHEBI:18420"/>
    </cofactor>
</comment>
<dbReference type="Proteomes" id="UP000236569">
    <property type="component" value="Unassembled WGS sequence"/>
</dbReference>
<dbReference type="GO" id="GO:0005975">
    <property type="term" value="P:carbohydrate metabolic process"/>
    <property type="evidence" value="ECO:0007669"/>
    <property type="project" value="InterPro"/>
</dbReference>
<dbReference type="PANTHER" id="PTHR45745">
    <property type="entry name" value="PHOSPHOMANNOMUTASE 45A"/>
    <property type="match status" value="1"/>
</dbReference>
<keyword evidence="6" id="KW-0413">Isomerase</keyword>
<evidence type="ECO:0000256" key="4">
    <source>
        <dbReference type="ARBA" id="ARBA00022723"/>
    </source>
</evidence>
<dbReference type="InterPro" id="IPR005844">
    <property type="entry name" value="A-D-PHexomutase_a/b/a-I"/>
</dbReference>
<dbReference type="Pfam" id="PF02879">
    <property type="entry name" value="PGM_PMM_II"/>
    <property type="match status" value="1"/>
</dbReference>
<dbReference type="InterPro" id="IPR005845">
    <property type="entry name" value="A-D-PHexomutase_a/b/a-II"/>
</dbReference>
<feature type="domain" description="Alpha-D-phosphohexomutase alpha/beta/alpha" evidence="9">
    <location>
        <begin position="40"/>
        <end position="180"/>
    </location>
</feature>
<evidence type="ECO:0000256" key="2">
    <source>
        <dbReference type="ARBA" id="ARBA00010231"/>
    </source>
</evidence>
<gene>
    <name evidence="12" type="ORF">DAERI_110184</name>
</gene>
<evidence type="ECO:0000256" key="5">
    <source>
        <dbReference type="ARBA" id="ARBA00022842"/>
    </source>
</evidence>
<evidence type="ECO:0000313" key="13">
    <source>
        <dbReference type="Proteomes" id="UP000236569"/>
    </source>
</evidence>
<dbReference type="SUPFAM" id="SSF55957">
    <property type="entry name" value="Phosphoglucomutase, C-terminal domain"/>
    <property type="match status" value="1"/>
</dbReference>
<dbReference type="SUPFAM" id="SSF53738">
    <property type="entry name" value="Phosphoglucomutase, first 3 domains"/>
    <property type="match status" value="3"/>
</dbReference>
<dbReference type="EMBL" id="BFAG01000011">
    <property type="protein sequence ID" value="GBF07002.1"/>
    <property type="molecule type" value="Genomic_DNA"/>
</dbReference>
<keyword evidence="3" id="KW-0597">Phosphoprotein</keyword>
<dbReference type="GO" id="GO:0000287">
    <property type="term" value="F:magnesium ion binding"/>
    <property type="evidence" value="ECO:0007669"/>
    <property type="project" value="InterPro"/>
</dbReference>
<evidence type="ECO:0000313" key="12">
    <source>
        <dbReference type="EMBL" id="GBF07002.1"/>
    </source>
</evidence>
<keyword evidence="5 7" id="KW-0460">Magnesium</keyword>
<evidence type="ECO:0000259" key="11">
    <source>
        <dbReference type="Pfam" id="PF02880"/>
    </source>
</evidence>
<evidence type="ECO:0000259" key="9">
    <source>
        <dbReference type="Pfam" id="PF02878"/>
    </source>
</evidence>
<keyword evidence="13" id="KW-1185">Reference proteome</keyword>
<name>A0A2I9CY06_9DEIO</name>
<dbReference type="InterPro" id="IPR005852">
    <property type="entry name" value="PGM_a-D-Glc-sp"/>
</dbReference>
<dbReference type="NCBIfam" id="TIGR01132">
    <property type="entry name" value="pgm"/>
    <property type="match status" value="1"/>
</dbReference>
<dbReference type="InterPro" id="IPR005846">
    <property type="entry name" value="A-D-PHexomutase_a/b/a-III"/>
</dbReference>
<comment type="similarity">
    <text evidence="2 7">Belongs to the phosphohexose mutase family.</text>
</comment>
<feature type="domain" description="Alpha-D-phosphohexomutase C-terminal" evidence="8">
    <location>
        <begin position="487"/>
        <end position="535"/>
    </location>
</feature>
<reference evidence="13" key="1">
    <citation type="submission" date="2018-01" db="EMBL/GenBank/DDBJ databases">
        <title>Draft Genome Sequence of the Radioresistant Bacterium Deinococcus aerius TR0125, Isolated from the Higher Atmosphere above Japan.</title>
        <authorList>
            <person name="Satoh K."/>
            <person name="Arai H."/>
            <person name="Sanzen T."/>
            <person name="Kawaguchi Y."/>
            <person name="Hayashi H."/>
            <person name="Yokobori S."/>
            <person name="Yamagishi A."/>
            <person name="Oono Y."/>
            <person name="Narumi I."/>
        </authorList>
    </citation>
    <scope>NUCLEOTIDE SEQUENCE [LARGE SCALE GENOMIC DNA]</scope>
    <source>
        <strain evidence="13">TR0125</strain>
    </source>
</reference>
<dbReference type="InterPro" id="IPR016066">
    <property type="entry name" value="A-D-PHexomutase_CS"/>
</dbReference>
<dbReference type="Gene3D" id="3.30.310.50">
    <property type="entry name" value="Alpha-D-phosphohexomutase, C-terminal domain"/>
    <property type="match status" value="1"/>
</dbReference>
<dbReference type="GO" id="GO:0008973">
    <property type="term" value="F:phosphopentomutase activity"/>
    <property type="evidence" value="ECO:0007669"/>
    <property type="project" value="TreeGrafter"/>
</dbReference>
<dbReference type="GO" id="GO:0004614">
    <property type="term" value="F:phosphoglucomutase activity"/>
    <property type="evidence" value="ECO:0007669"/>
    <property type="project" value="InterPro"/>
</dbReference>
<evidence type="ECO:0000256" key="7">
    <source>
        <dbReference type="RuleBase" id="RU004326"/>
    </source>
</evidence>
<dbReference type="CDD" id="cd05801">
    <property type="entry name" value="PGM_like3"/>
    <property type="match status" value="1"/>
</dbReference>
<keyword evidence="4 7" id="KW-0479">Metal-binding</keyword>
<sequence>MTLSDLAGKPAPQSLLTNIPRLVAHYYETRPDPRNAAQRVAFGTSGHRGTSLNGTFNEAHILAVSQAVAEHRAAAGITGPLYMGLDTHALSEPAWITALQVLVANGVRVRAQPGFFTPTPLVSHAILNHNRAGQGGTADGIVITPSHNPPQDGGFKYNPPSGGPADTDVTRAVQNRANAILEGGLSEVKRVSLDDAMAALDPFDFIGPYVSELGEVVDLDVIRQSGVRLGVDPLGGSSLPVWEAIKAQHGLNLTIVNEQVDPRFAFMTVDRDGKIRMDCSSPWAMASLLALKGDYDVAVGNDPDADRHGIVTEGGLMNPNHYLAVMIDYLFQNRPGWNADAGVGKTLVSSALIDRVAAGIGRRLVEVPVGFKYFVEGLLTGSLGFGGEESAGASFLRMNGAPWSTDKDGIIPGLLAAEITAKTGQTPSQRFAALTEQYGATAYDRQDAPANSEQKKVLANLSPDQVTASTLAGDPITAKLTRAPGNGEPIGGLKVTTDSAWFAARPSGTEDVYKIYAESFKGEDHLRQVMEEAREVVAAAFRAGGAA</sequence>
<evidence type="ECO:0000256" key="6">
    <source>
        <dbReference type="ARBA" id="ARBA00023235"/>
    </source>
</evidence>
<accession>A0A2I9CY06</accession>